<evidence type="ECO:0000256" key="1">
    <source>
        <dbReference type="SAM" id="MobiDB-lite"/>
    </source>
</evidence>
<accession>A0A9D4TJ99</accession>
<organism evidence="2 3">
    <name type="scientific">Chlorella vulgaris</name>
    <name type="common">Green alga</name>
    <dbReference type="NCBI Taxonomy" id="3077"/>
    <lineage>
        <taxon>Eukaryota</taxon>
        <taxon>Viridiplantae</taxon>
        <taxon>Chlorophyta</taxon>
        <taxon>core chlorophytes</taxon>
        <taxon>Trebouxiophyceae</taxon>
        <taxon>Chlorellales</taxon>
        <taxon>Chlorellaceae</taxon>
        <taxon>Chlorella clade</taxon>
        <taxon>Chlorella</taxon>
    </lineage>
</organism>
<protein>
    <submittedName>
        <fullName evidence="2">Uncharacterized protein</fullName>
    </submittedName>
</protein>
<evidence type="ECO:0000313" key="2">
    <source>
        <dbReference type="EMBL" id="KAI3427031.1"/>
    </source>
</evidence>
<dbReference type="Proteomes" id="UP001055712">
    <property type="component" value="Unassembled WGS sequence"/>
</dbReference>
<dbReference type="OrthoDB" id="10456542at2759"/>
<keyword evidence="3" id="KW-1185">Reference proteome</keyword>
<gene>
    <name evidence="2" type="ORF">D9Q98_006973</name>
</gene>
<name>A0A9D4TJ99_CHLVU</name>
<feature type="compositionally biased region" description="Acidic residues" evidence="1">
    <location>
        <begin position="60"/>
        <end position="91"/>
    </location>
</feature>
<feature type="region of interest" description="Disordered" evidence="1">
    <location>
        <begin position="59"/>
        <end position="91"/>
    </location>
</feature>
<sequence>MSFFVVPTFVPPTLEQLTREPDEVAIIVSQEARIAHELADVRDYNREAAPLGVIPVQEELVSEQDEGLTSDEDLTEEEDEAFEEDEEDDAM</sequence>
<proteinExistence type="predicted"/>
<dbReference type="AlphaFoldDB" id="A0A9D4TJ99"/>
<evidence type="ECO:0000313" key="3">
    <source>
        <dbReference type="Proteomes" id="UP001055712"/>
    </source>
</evidence>
<dbReference type="EMBL" id="SIDB01000010">
    <property type="protein sequence ID" value="KAI3427031.1"/>
    <property type="molecule type" value="Genomic_DNA"/>
</dbReference>
<reference evidence="2" key="2">
    <citation type="submission" date="2020-11" db="EMBL/GenBank/DDBJ databases">
        <authorList>
            <person name="Cecchin M."/>
            <person name="Marcolungo L."/>
            <person name="Rossato M."/>
            <person name="Girolomoni L."/>
            <person name="Cosentino E."/>
            <person name="Cuine S."/>
            <person name="Li-Beisson Y."/>
            <person name="Delledonne M."/>
            <person name="Ballottari M."/>
        </authorList>
    </citation>
    <scope>NUCLEOTIDE SEQUENCE</scope>
    <source>
        <strain evidence="2">211/11P</strain>
        <tissue evidence="2">Whole cell</tissue>
    </source>
</reference>
<comment type="caution">
    <text evidence="2">The sequence shown here is derived from an EMBL/GenBank/DDBJ whole genome shotgun (WGS) entry which is preliminary data.</text>
</comment>
<reference evidence="2" key="1">
    <citation type="journal article" date="2019" name="Plant J.">
        <title>Chlorella vulgaris genome assembly and annotation reveals the molecular basis for metabolic acclimation to high light conditions.</title>
        <authorList>
            <person name="Cecchin M."/>
            <person name="Marcolungo L."/>
            <person name="Rossato M."/>
            <person name="Girolomoni L."/>
            <person name="Cosentino E."/>
            <person name="Cuine S."/>
            <person name="Li-Beisson Y."/>
            <person name="Delledonne M."/>
            <person name="Ballottari M."/>
        </authorList>
    </citation>
    <scope>NUCLEOTIDE SEQUENCE</scope>
    <source>
        <strain evidence="2">211/11P</strain>
    </source>
</reference>